<dbReference type="OrthoDB" id="2086435at2"/>
<accession>A0A2S6HJA8</accession>
<keyword evidence="2" id="KW-1185">Reference proteome</keyword>
<dbReference type="Proteomes" id="UP000237749">
    <property type="component" value="Unassembled WGS sequence"/>
</dbReference>
<organism evidence="1 2">
    <name type="scientific">Lacrimispora xylanisolvens</name>
    <dbReference type="NCBI Taxonomy" id="384636"/>
    <lineage>
        <taxon>Bacteria</taxon>
        <taxon>Bacillati</taxon>
        <taxon>Bacillota</taxon>
        <taxon>Clostridia</taxon>
        <taxon>Lachnospirales</taxon>
        <taxon>Lachnospiraceae</taxon>
        <taxon>Lacrimispora</taxon>
    </lineage>
</organism>
<comment type="caution">
    <text evidence="1">The sequence shown here is derived from an EMBL/GenBank/DDBJ whole genome shotgun (WGS) entry which is preliminary data.</text>
</comment>
<reference evidence="1 2" key="1">
    <citation type="submission" date="2018-02" db="EMBL/GenBank/DDBJ databases">
        <title>Genomic Encyclopedia of Archaeal and Bacterial Type Strains, Phase II (KMG-II): from individual species to whole genera.</title>
        <authorList>
            <person name="Goeker M."/>
        </authorList>
    </citation>
    <scope>NUCLEOTIDE SEQUENCE [LARGE SCALE GENOMIC DNA]</scope>
    <source>
        <strain evidence="1 2">DSM 3808</strain>
    </source>
</reference>
<sequence length="136" mass="15562">MKKTTNKIQENYMLSKAHLETLEDKENKLEHQYIIDNGIINPDGSIPEHIYCIEDEETFNKANEEQAATAEASGLWQEILAAREILSIAESKLIEYGLSIVPDKQREILKKAVKENYTTRLKVIDMVLKLDVSTVK</sequence>
<gene>
    <name evidence="1" type="ORF">BXY41_11669</name>
</gene>
<evidence type="ECO:0000313" key="1">
    <source>
        <dbReference type="EMBL" id="PPK77530.1"/>
    </source>
</evidence>
<dbReference type="EMBL" id="PTJA01000016">
    <property type="protein sequence ID" value="PPK77530.1"/>
    <property type="molecule type" value="Genomic_DNA"/>
</dbReference>
<dbReference type="RefSeq" id="WP_104439297.1">
    <property type="nucleotide sequence ID" value="NZ_PTJA01000016.1"/>
</dbReference>
<name>A0A2S6HJA8_9FIRM</name>
<protein>
    <submittedName>
        <fullName evidence="1">Uncharacterized protein</fullName>
    </submittedName>
</protein>
<proteinExistence type="predicted"/>
<dbReference type="AlphaFoldDB" id="A0A2S6HJA8"/>
<evidence type="ECO:0000313" key="2">
    <source>
        <dbReference type="Proteomes" id="UP000237749"/>
    </source>
</evidence>